<feature type="compositionally biased region" description="Polar residues" evidence="1">
    <location>
        <begin position="233"/>
        <end position="244"/>
    </location>
</feature>
<feature type="region of interest" description="Disordered" evidence="1">
    <location>
        <begin position="472"/>
        <end position="499"/>
    </location>
</feature>
<accession>A0ABQ9HAL2</accession>
<dbReference type="EMBL" id="JARBHB010000006">
    <property type="protein sequence ID" value="KAJ8881328.1"/>
    <property type="molecule type" value="Genomic_DNA"/>
</dbReference>
<comment type="caution">
    <text evidence="2">The sequence shown here is derived from an EMBL/GenBank/DDBJ whole genome shotgun (WGS) entry which is preliminary data.</text>
</comment>
<proteinExistence type="predicted"/>
<evidence type="ECO:0000256" key="1">
    <source>
        <dbReference type="SAM" id="MobiDB-lite"/>
    </source>
</evidence>
<sequence>MTHRYRPLLGRARRLYNSGQFHGRRRKDVSDATKLRLATPWCETTLIVEEGEVTSSLPSCALASCAQRERRGERLAYVACSLTCSTQQNQNIQRSDAGQVGVSLGIGRSAKKRKEGTILLLAFVLRRYASGIRHPSFNLWAFIACNETPQLHRSELHSSLHRHDGNTARFARRSDETLGVRVSVTRIAPSLLDLGPEEGGRDAQGLAPAIDTIPSLTHPPPPLHNKGSHHNSTDSPCPTDPLSSRTCVPPSRFYSAAGKDSPFYSSGHPYPLIIPFSALFAVLFPPERFRDSPPGCLEGSGSTDLHRAPHTNIDHNNGSVYVYGTHHRCEVVALIIGALRLSFGIAANDAMGCARPTPHKTDSTPRLFPDETDYAQDYLLTRPVPEKLAGPTDKTNLPYHPPIQSNVYCSLDSHLRGHVTDGYPPPPVLQSPAQAQVVFHHQQLLNRGRNTRADKTGYPRRNPPTSIIVRQDSHVRKSGSDPEGGNMASEVRPLKPRRTSEQSVIEFRLEDYARLSGRCAKTRERRTSRVLNGSEDGSEVYGQRLDARVLNAGQRCMLEGDASSTCVDKALCTRADMARGGAAATCELVHISQALVERICVTTAFLARSVDARYRGGAAATCALPSWNAFAALRGHCLHICTRTIGRPPGFSLKCQLISCSVPEALQQPSLLDGAHQFNLVLSRNTHWGGGGGGGRCQAQYDDRAHLESAGGVDKAKILPYNPNSTKKQEGMALNVIQPSRRLLMLVWPGKSVTSLATQSCTLLNVHLPLNSIRNERSSSIPKSSSGDVVLTEYSYVFSNPQGAAVPERLACSPPTKANRVQSSAGSLPDFRMWESCRTMSLFGGFSRGTPVFPRPFIPALLHTHLNHPHRLSKPLIKNLGRKLLIGREASKGSPPVGATPQLLARHAVVFPVAPGAGPGFSQTQLLPPPGPARRPEASTWSNGRESWRSLLAECGNRATCRGQTMTGDCEATADEVFVV</sequence>
<evidence type="ECO:0000313" key="2">
    <source>
        <dbReference type="EMBL" id="KAJ8881328.1"/>
    </source>
</evidence>
<feature type="region of interest" description="Disordered" evidence="1">
    <location>
        <begin position="211"/>
        <end position="244"/>
    </location>
</feature>
<organism evidence="2 3">
    <name type="scientific">Dryococelus australis</name>
    <dbReference type="NCBI Taxonomy" id="614101"/>
    <lineage>
        <taxon>Eukaryota</taxon>
        <taxon>Metazoa</taxon>
        <taxon>Ecdysozoa</taxon>
        <taxon>Arthropoda</taxon>
        <taxon>Hexapoda</taxon>
        <taxon>Insecta</taxon>
        <taxon>Pterygota</taxon>
        <taxon>Neoptera</taxon>
        <taxon>Polyneoptera</taxon>
        <taxon>Phasmatodea</taxon>
        <taxon>Verophasmatodea</taxon>
        <taxon>Anareolatae</taxon>
        <taxon>Phasmatidae</taxon>
        <taxon>Eurycanthinae</taxon>
        <taxon>Dryococelus</taxon>
    </lineage>
</organism>
<name>A0ABQ9HAL2_9NEOP</name>
<keyword evidence="3" id="KW-1185">Reference proteome</keyword>
<dbReference type="Proteomes" id="UP001159363">
    <property type="component" value="Chromosome 5"/>
</dbReference>
<reference evidence="2 3" key="1">
    <citation type="submission" date="2023-02" db="EMBL/GenBank/DDBJ databases">
        <title>LHISI_Scaffold_Assembly.</title>
        <authorList>
            <person name="Stuart O.P."/>
            <person name="Cleave R."/>
            <person name="Magrath M.J.L."/>
            <person name="Mikheyev A.S."/>
        </authorList>
    </citation>
    <scope>NUCLEOTIDE SEQUENCE [LARGE SCALE GENOMIC DNA]</scope>
    <source>
        <strain evidence="2">Daus_M_001</strain>
        <tissue evidence="2">Leg muscle</tissue>
    </source>
</reference>
<protein>
    <submittedName>
        <fullName evidence="2">Uncharacterized protein</fullName>
    </submittedName>
</protein>
<gene>
    <name evidence="2" type="ORF">PR048_017809</name>
</gene>
<evidence type="ECO:0000313" key="3">
    <source>
        <dbReference type="Proteomes" id="UP001159363"/>
    </source>
</evidence>